<gene>
    <name evidence="3" type="ORF">I6H47_13855</name>
</gene>
<proteinExistence type="predicted"/>
<name>A0A7T3ZY91_9MICO</name>
<protein>
    <submittedName>
        <fullName evidence="3">DUF58 domain-containing protein</fullName>
    </submittedName>
</protein>
<reference evidence="3 4" key="1">
    <citation type="submission" date="2020-12" db="EMBL/GenBank/DDBJ databases">
        <title>FDA dAtabase for Regulatory Grade micrObial Sequences (FDA-ARGOS): Supporting development and validation of Infectious Disease Dx tests.</title>
        <authorList>
            <person name="Sproer C."/>
            <person name="Gronow S."/>
            <person name="Severitt S."/>
            <person name="Schroder I."/>
            <person name="Tallon L."/>
            <person name="Sadzewicz L."/>
            <person name="Zhao X."/>
            <person name="Boylan J."/>
            <person name="Ott S."/>
            <person name="Bowen H."/>
            <person name="Vavikolanu K."/>
            <person name="Mehta A."/>
            <person name="Aluvathingal J."/>
            <person name="Nadendla S."/>
            <person name="Lowell S."/>
            <person name="Myers T."/>
            <person name="Yan Y."/>
            <person name="Sichtig H."/>
        </authorList>
    </citation>
    <scope>NUCLEOTIDE SEQUENCE [LARGE SCALE GENOMIC DNA]</scope>
    <source>
        <strain evidence="3 4">FDAARGOS_990</strain>
    </source>
</reference>
<dbReference type="AlphaFoldDB" id="A0A7T3ZY91"/>
<feature type="transmembrane region" description="Helical" evidence="1">
    <location>
        <begin position="7"/>
        <end position="25"/>
    </location>
</feature>
<evidence type="ECO:0000313" key="3">
    <source>
        <dbReference type="EMBL" id="QQB13857.1"/>
    </source>
</evidence>
<dbReference type="PANTHER" id="PTHR34351:SF1">
    <property type="entry name" value="SLR1927 PROTEIN"/>
    <property type="match status" value="1"/>
</dbReference>
<evidence type="ECO:0000259" key="2">
    <source>
        <dbReference type="Pfam" id="PF01882"/>
    </source>
</evidence>
<dbReference type="RefSeq" id="WP_198499011.1">
    <property type="nucleotide sequence ID" value="NZ_CP065989.1"/>
</dbReference>
<feature type="transmembrane region" description="Helical" evidence="1">
    <location>
        <begin position="31"/>
        <end position="49"/>
    </location>
</feature>
<evidence type="ECO:0000313" key="4">
    <source>
        <dbReference type="Proteomes" id="UP000595374"/>
    </source>
</evidence>
<dbReference type="InterPro" id="IPR002881">
    <property type="entry name" value="DUF58"/>
</dbReference>
<evidence type="ECO:0000256" key="1">
    <source>
        <dbReference type="SAM" id="Phobius"/>
    </source>
</evidence>
<dbReference type="Pfam" id="PF01882">
    <property type="entry name" value="DUF58"/>
    <property type="match status" value="1"/>
</dbReference>
<sequence length="382" mass="40885">MRLSTSGIIFIIAGAALIVGAYRFALPGLLPAGLLLIGLVGLSAALIGWGTRRISVTLHTPLPEVRLQPGDERYPLAPEGKEVEIDAVVRNTGHLAVPASTIDFVAADGFGDSTVGEVPPLAGGRSQNVVTSFTPNRRGLSGIEAVLVTVAGPFSLVTAKKKVLGAQPIAVAVPSLGARIPGDTANRPARLDEGKIRSGHTTRDFHTREYVPGDDLRHVHWPTTAKSGELMVRHEAEEETLHALIVVDLVGAEEPPDDLEQEFLLAAAAAAGVAFLRADYEVCMITPGHELRFRGPRDVDRLRLLTALVEPGPAHLPSHDNPNHVVICAADDARAQAMAAQFTRRIPITVRSLSEIDDMTMLGLSEDLPESWTTFDSKRVVR</sequence>
<dbReference type="Proteomes" id="UP000595374">
    <property type="component" value="Chromosome"/>
</dbReference>
<accession>A0A7T3ZY91</accession>
<keyword evidence="1" id="KW-1133">Transmembrane helix</keyword>
<keyword evidence="1" id="KW-0812">Transmembrane</keyword>
<dbReference type="EMBL" id="CP065989">
    <property type="protein sequence ID" value="QQB13857.1"/>
    <property type="molecule type" value="Genomic_DNA"/>
</dbReference>
<feature type="domain" description="DUF58" evidence="2">
    <location>
        <begin position="207"/>
        <end position="278"/>
    </location>
</feature>
<dbReference type="PANTHER" id="PTHR34351">
    <property type="entry name" value="SLR1927 PROTEIN-RELATED"/>
    <property type="match status" value="1"/>
</dbReference>
<keyword evidence="1" id="KW-0472">Membrane</keyword>
<organism evidence="3 4">
    <name type="scientific">Brevibacterium casei</name>
    <dbReference type="NCBI Taxonomy" id="33889"/>
    <lineage>
        <taxon>Bacteria</taxon>
        <taxon>Bacillati</taxon>
        <taxon>Actinomycetota</taxon>
        <taxon>Actinomycetes</taxon>
        <taxon>Micrococcales</taxon>
        <taxon>Brevibacteriaceae</taxon>
        <taxon>Brevibacterium</taxon>
    </lineage>
</organism>